<dbReference type="SUPFAM" id="SSF53474">
    <property type="entry name" value="alpha/beta-Hydrolases"/>
    <property type="match status" value="1"/>
</dbReference>
<reference evidence="2 3" key="1">
    <citation type="submission" date="2022-03" db="EMBL/GenBank/DDBJ databases">
        <title>Novel taxa within the pig intestine.</title>
        <authorList>
            <person name="Wylensek D."/>
            <person name="Bishof K."/>
            <person name="Afrizal A."/>
            <person name="Clavel T."/>
        </authorList>
    </citation>
    <scope>NUCLEOTIDE SEQUENCE [LARGE SCALE GENOMIC DNA]</scope>
    <source>
        <strain evidence="2 3">CLA-KB-P133</strain>
    </source>
</reference>
<gene>
    <name evidence="2" type="ORF">MOZ60_08345</name>
</gene>
<evidence type="ECO:0000313" key="2">
    <source>
        <dbReference type="EMBL" id="MDX8420100.1"/>
    </source>
</evidence>
<dbReference type="InterPro" id="IPR022742">
    <property type="entry name" value="Hydrolase_4"/>
</dbReference>
<name>A0AB35U598_9FIRM</name>
<dbReference type="PANTHER" id="PTHR43358">
    <property type="entry name" value="ALPHA/BETA-HYDROLASE"/>
    <property type="match status" value="1"/>
</dbReference>
<dbReference type="InterPro" id="IPR052920">
    <property type="entry name" value="DNA-binding_regulatory"/>
</dbReference>
<dbReference type="Pfam" id="PF12146">
    <property type="entry name" value="Hydrolase_4"/>
    <property type="match status" value="1"/>
</dbReference>
<evidence type="ECO:0000313" key="3">
    <source>
        <dbReference type="Proteomes" id="UP001286174"/>
    </source>
</evidence>
<feature type="domain" description="Serine aminopeptidase S33" evidence="1">
    <location>
        <begin position="94"/>
        <end position="192"/>
    </location>
</feature>
<keyword evidence="2" id="KW-0378">Hydrolase</keyword>
<dbReference type="RefSeq" id="WP_370596328.1">
    <property type="nucleotide sequence ID" value="NZ_JALBUR010000022.1"/>
</dbReference>
<proteinExistence type="predicted"/>
<dbReference type="EMBL" id="JALBUR010000022">
    <property type="protein sequence ID" value="MDX8420100.1"/>
    <property type="molecule type" value="Genomic_DNA"/>
</dbReference>
<dbReference type="GO" id="GO:0016787">
    <property type="term" value="F:hydrolase activity"/>
    <property type="evidence" value="ECO:0007669"/>
    <property type="project" value="UniProtKB-KW"/>
</dbReference>
<organism evidence="2 3">
    <name type="scientific">Grylomicrobium aquisgranensis</name>
    <dbReference type="NCBI Taxonomy" id="2926318"/>
    <lineage>
        <taxon>Bacteria</taxon>
        <taxon>Bacillati</taxon>
        <taxon>Bacillota</taxon>
        <taxon>Erysipelotrichia</taxon>
        <taxon>Erysipelotrichales</taxon>
        <taxon>Erysipelotrichaceae</taxon>
        <taxon>Grylomicrobium</taxon>
    </lineage>
</organism>
<protein>
    <submittedName>
        <fullName evidence="2">Alpha/beta hydrolase</fullName>
    </submittedName>
</protein>
<dbReference type="AlphaFoldDB" id="A0AB35U598"/>
<dbReference type="InterPro" id="IPR029058">
    <property type="entry name" value="AB_hydrolase_fold"/>
</dbReference>
<dbReference type="PANTHER" id="PTHR43358:SF4">
    <property type="entry name" value="ALPHA_BETA HYDROLASE FOLD-1 DOMAIN-CONTAINING PROTEIN"/>
    <property type="match status" value="1"/>
</dbReference>
<dbReference type="Gene3D" id="3.40.50.1820">
    <property type="entry name" value="alpha/beta hydrolase"/>
    <property type="match status" value="1"/>
</dbReference>
<sequence>MSKKNDHPFLKAAAITAGAAAGAYAGVSAYIFHQVFNLAQSDLYSGKGGTAFLTFKNGEKAEWFHNSVREDDTLNSFDGLKLHALRLQNHPDSHNWVVLAFGPGSYAGTLLDYLYALDQAGFNVLAADSRGCGKSEGKYTTLGWAEHYDLISWVNYLVNLDPDARIGLYGVSIGANAVMNAVGDYIPRNVVCGVAQGGFSDVNEVLVRGISHAMKADGRIVMPGVELLVRQILHFSLKDVSTVRQLKQASVPMLFVQGNTSEFVPESMLFDNYYACGSERELLTKDDLTDDTAGLITDYLKSKFNA</sequence>
<accession>A0AB35U598</accession>
<keyword evidence="3" id="KW-1185">Reference proteome</keyword>
<comment type="caution">
    <text evidence="2">The sequence shown here is derived from an EMBL/GenBank/DDBJ whole genome shotgun (WGS) entry which is preliminary data.</text>
</comment>
<evidence type="ECO:0000259" key="1">
    <source>
        <dbReference type="Pfam" id="PF12146"/>
    </source>
</evidence>
<dbReference type="Proteomes" id="UP001286174">
    <property type="component" value="Unassembled WGS sequence"/>
</dbReference>